<dbReference type="Proteomes" id="UP001339911">
    <property type="component" value="Unassembled WGS sequence"/>
</dbReference>
<protein>
    <submittedName>
        <fullName evidence="3">DUF418 domain-containing protein</fullName>
    </submittedName>
</protein>
<dbReference type="RefSeq" id="WP_331205663.1">
    <property type="nucleotide sequence ID" value="NZ_JAZGQL010000001.1"/>
</dbReference>
<proteinExistence type="predicted"/>
<feature type="transmembrane region" description="Helical" evidence="1">
    <location>
        <begin position="316"/>
        <end position="338"/>
    </location>
</feature>
<keyword evidence="1" id="KW-0812">Transmembrane</keyword>
<evidence type="ECO:0000256" key="1">
    <source>
        <dbReference type="SAM" id="Phobius"/>
    </source>
</evidence>
<feature type="transmembrane region" description="Helical" evidence="1">
    <location>
        <begin position="242"/>
        <end position="265"/>
    </location>
</feature>
<keyword evidence="4" id="KW-1185">Reference proteome</keyword>
<organism evidence="3 4">
    <name type="scientific">Plantactinospora veratri</name>
    <dbReference type="NCBI Taxonomy" id="1436122"/>
    <lineage>
        <taxon>Bacteria</taxon>
        <taxon>Bacillati</taxon>
        <taxon>Actinomycetota</taxon>
        <taxon>Actinomycetes</taxon>
        <taxon>Micromonosporales</taxon>
        <taxon>Micromonosporaceae</taxon>
        <taxon>Plantactinospora</taxon>
    </lineage>
</organism>
<evidence type="ECO:0000313" key="3">
    <source>
        <dbReference type="EMBL" id="MEE6305246.1"/>
    </source>
</evidence>
<name>A0ABU7S5M1_9ACTN</name>
<reference evidence="3 4" key="1">
    <citation type="submission" date="2024-01" db="EMBL/GenBank/DDBJ databases">
        <title>Genome insights into Plantactinospora veratri sp. nov.</title>
        <authorList>
            <person name="Wang L."/>
        </authorList>
    </citation>
    <scope>NUCLEOTIDE SEQUENCE [LARGE SCALE GENOMIC DNA]</scope>
    <source>
        <strain evidence="3 4">NEAU-FHS4</strain>
    </source>
</reference>
<sequence>MTTATAATASRTRIPDLDALRAFALLGILVVNITFVATGYSMNVTDPAYDSWLDDAVRWLNLSFFGMKFYLLFSFMFGYSFVLQTQAAARAGAEFRPRMVRRLLGLLALGAVNMVFLISGDILTVYALLGAVLLAMRGVRDRTALIVAAALYGYLLLGIGSSILFLDMSSYFDHASQVAAAQESAANLAGGFGSVVHEHIAILPLYGLSQLTVQGPTTLAMFLLGMVAARRRVLVGLTGREAWLRTVQLVGFPVGIAGGVAYASLGGNGNTLGVLVSAMTAPPLAAAYAATLIRVVHSERGRWLGTTLAPAGRMALSNYLGQSVVTLLIFTGVGFGLVGQVSPLEMMLFAVAIFAGQVMVSRWWLERHGHGPAEWLLRWFTNAERPAWRRRRQLSQPEVG</sequence>
<feature type="domain" description="DUF418" evidence="2">
    <location>
        <begin position="228"/>
        <end position="382"/>
    </location>
</feature>
<feature type="transmembrane region" description="Helical" evidence="1">
    <location>
        <begin position="213"/>
        <end position="230"/>
    </location>
</feature>
<evidence type="ECO:0000259" key="2">
    <source>
        <dbReference type="Pfam" id="PF04235"/>
    </source>
</evidence>
<evidence type="ECO:0000313" key="4">
    <source>
        <dbReference type="Proteomes" id="UP001339911"/>
    </source>
</evidence>
<keyword evidence="1" id="KW-0472">Membrane</keyword>
<dbReference type="PANTHER" id="PTHR30590:SF2">
    <property type="entry name" value="INNER MEMBRANE PROTEIN"/>
    <property type="match status" value="1"/>
</dbReference>
<feature type="transmembrane region" description="Helical" evidence="1">
    <location>
        <begin position="144"/>
        <end position="166"/>
    </location>
</feature>
<accession>A0ABU7S5M1</accession>
<dbReference type="InterPro" id="IPR007349">
    <property type="entry name" value="DUF418"/>
</dbReference>
<dbReference type="Pfam" id="PF04235">
    <property type="entry name" value="DUF418"/>
    <property type="match status" value="1"/>
</dbReference>
<dbReference type="EMBL" id="JAZGQL010000001">
    <property type="protein sequence ID" value="MEE6305246.1"/>
    <property type="molecule type" value="Genomic_DNA"/>
</dbReference>
<feature type="transmembrane region" description="Helical" evidence="1">
    <location>
        <begin position="344"/>
        <end position="365"/>
    </location>
</feature>
<gene>
    <name evidence="3" type="ORF">V1634_00150</name>
</gene>
<feature type="transmembrane region" description="Helical" evidence="1">
    <location>
        <begin position="103"/>
        <end position="132"/>
    </location>
</feature>
<dbReference type="PANTHER" id="PTHR30590">
    <property type="entry name" value="INNER MEMBRANE PROTEIN"/>
    <property type="match status" value="1"/>
</dbReference>
<feature type="transmembrane region" description="Helical" evidence="1">
    <location>
        <begin position="62"/>
        <end position="82"/>
    </location>
</feature>
<dbReference type="InterPro" id="IPR052529">
    <property type="entry name" value="Bact_Transport_Assoc"/>
</dbReference>
<feature type="transmembrane region" description="Helical" evidence="1">
    <location>
        <begin position="20"/>
        <end position="42"/>
    </location>
</feature>
<keyword evidence="1" id="KW-1133">Transmembrane helix</keyword>
<feature type="transmembrane region" description="Helical" evidence="1">
    <location>
        <begin position="271"/>
        <end position="296"/>
    </location>
</feature>
<comment type="caution">
    <text evidence="3">The sequence shown here is derived from an EMBL/GenBank/DDBJ whole genome shotgun (WGS) entry which is preliminary data.</text>
</comment>